<keyword evidence="2" id="KW-1185">Reference proteome</keyword>
<evidence type="ECO:0000313" key="1">
    <source>
        <dbReference type="EMBL" id="VDM69433.1"/>
    </source>
</evidence>
<evidence type="ECO:0000313" key="2">
    <source>
        <dbReference type="Proteomes" id="UP000270094"/>
    </source>
</evidence>
<organism evidence="1 2">
    <name type="scientific">Strongylus vulgaris</name>
    <name type="common">Blood worm</name>
    <dbReference type="NCBI Taxonomy" id="40348"/>
    <lineage>
        <taxon>Eukaryota</taxon>
        <taxon>Metazoa</taxon>
        <taxon>Ecdysozoa</taxon>
        <taxon>Nematoda</taxon>
        <taxon>Chromadorea</taxon>
        <taxon>Rhabditida</taxon>
        <taxon>Rhabditina</taxon>
        <taxon>Rhabditomorpha</taxon>
        <taxon>Strongyloidea</taxon>
        <taxon>Strongylidae</taxon>
        <taxon>Strongylus</taxon>
    </lineage>
</organism>
<gene>
    <name evidence="1" type="ORF">SVUK_LOCUS4431</name>
</gene>
<sequence>MFCQAHDCCNLDKLLKKTHKVFTSMFSRKLVAFLVVGELLDCQRHDSEVVDLRLFDYQYGYLLLLVGCGEVELNETESIDPRDPQSSEDDFPVEGAEVGRCIGLAGLDSSRTRPTL</sequence>
<protein>
    <submittedName>
        <fullName evidence="1">Uncharacterized protein</fullName>
    </submittedName>
</protein>
<reference evidence="1 2" key="1">
    <citation type="submission" date="2018-11" db="EMBL/GenBank/DDBJ databases">
        <authorList>
            <consortium name="Pathogen Informatics"/>
        </authorList>
    </citation>
    <scope>NUCLEOTIDE SEQUENCE [LARGE SCALE GENOMIC DNA]</scope>
</reference>
<accession>A0A3P7INR4</accession>
<dbReference type="EMBL" id="UYYB01012224">
    <property type="protein sequence ID" value="VDM69433.1"/>
    <property type="molecule type" value="Genomic_DNA"/>
</dbReference>
<proteinExistence type="predicted"/>
<dbReference type="AlphaFoldDB" id="A0A3P7INR4"/>
<name>A0A3P7INR4_STRVU</name>
<dbReference type="Proteomes" id="UP000270094">
    <property type="component" value="Unassembled WGS sequence"/>
</dbReference>